<dbReference type="SUPFAM" id="SSF56349">
    <property type="entry name" value="DNA breaking-rejoining enzymes"/>
    <property type="match status" value="1"/>
</dbReference>
<organism evidence="8 9">
    <name type="scientific">Brumicola blandensis</name>
    <dbReference type="NCBI Taxonomy" id="3075611"/>
    <lineage>
        <taxon>Bacteria</taxon>
        <taxon>Pseudomonadati</taxon>
        <taxon>Pseudomonadota</taxon>
        <taxon>Gammaproteobacteria</taxon>
        <taxon>Alteromonadales</taxon>
        <taxon>Alteromonadaceae</taxon>
        <taxon>Brumicola</taxon>
    </lineage>
</organism>
<dbReference type="PROSITE" id="PS51900">
    <property type="entry name" value="CB"/>
    <property type="match status" value="1"/>
</dbReference>
<evidence type="ECO:0000259" key="7">
    <source>
        <dbReference type="PROSITE" id="PS51900"/>
    </source>
</evidence>
<name>A0AAW8QWP6_9ALTE</name>
<evidence type="ECO:0000259" key="6">
    <source>
        <dbReference type="PROSITE" id="PS51898"/>
    </source>
</evidence>
<dbReference type="InterPro" id="IPR053876">
    <property type="entry name" value="Phage_int_M"/>
</dbReference>
<evidence type="ECO:0000256" key="3">
    <source>
        <dbReference type="ARBA" id="ARBA00023125"/>
    </source>
</evidence>
<dbReference type="InterPro" id="IPR044068">
    <property type="entry name" value="CB"/>
</dbReference>
<dbReference type="PANTHER" id="PTHR30629">
    <property type="entry name" value="PROPHAGE INTEGRASE"/>
    <property type="match status" value="1"/>
</dbReference>
<dbReference type="InterPro" id="IPR011010">
    <property type="entry name" value="DNA_brk_join_enz"/>
</dbReference>
<sequence>MPKVAKELSDKEVKALLTIDKDGMYPVGRVSGLNIQIKPPNGASWILRTVINGKRKSIGLGGYPEVSLAHARHDASELKRKIRLDGYDPVEERLKRRSLAKVAEYSDYTFKRLASEYIEKRSSEFKTTQQLRKLTSMFDNYAYPAIGAIRVQDIDLNAIKAMLDPIWHTKTETANRLRIYVGHVFDIAIARGIYKELNPARWDGGLKTLLPAPQKVSKTKHHKALPVEELPIFWSKLIQQDWMGAKVLSFGILTGTRSSEMRGALWSEIDFEQAIWKIPAKRMKGENPKDHNIPLSQSALSILERMPRTSKYIFPSNRDGVLTDATVSKVPKRIGYDVTAHGFRSTFKDWARQYVKFNHQPFDDDLTELALAHVNNDSTRAAYARDALIEERRPLMKEWAEYCEQKTSDDVEKGKAKNG</sequence>
<proteinExistence type="inferred from homology"/>
<evidence type="ECO:0000313" key="9">
    <source>
        <dbReference type="Proteomes" id="UP001249020"/>
    </source>
</evidence>
<dbReference type="Gene3D" id="1.10.150.130">
    <property type="match status" value="1"/>
</dbReference>
<gene>
    <name evidence="8" type="ORF">RM544_02755</name>
</gene>
<dbReference type="InterPro" id="IPR010998">
    <property type="entry name" value="Integrase_recombinase_N"/>
</dbReference>
<dbReference type="InterPro" id="IPR025166">
    <property type="entry name" value="Integrase_DNA_bind_dom"/>
</dbReference>
<dbReference type="Pfam" id="PF22022">
    <property type="entry name" value="Phage_int_M"/>
    <property type="match status" value="1"/>
</dbReference>
<dbReference type="GO" id="GO:0003677">
    <property type="term" value="F:DNA binding"/>
    <property type="evidence" value="ECO:0007669"/>
    <property type="project" value="UniProtKB-UniRule"/>
</dbReference>
<evidence type="ECO:0000256" key="5">
    <source>
        <dbReference type="PROSITE-ProRule" id="PRU01248"/>
    </source>
</evidence>
<dbReference type="Proteomes" id="UP001249020">
    <property type="component" value="Unassembled WGS sequence"/>
</dbReference>
<dbReference type="Pfam" id="PF00589">
    <property type="entry name" value="Phage_integrase"/>
    <property type="match status" value="1"/>
</dbReference>
<evidence type="ECO:0000313" key="8">
    <source>
        <dbReference type="EMBL" id="MDT0581442.1"/>
    </source>
</evidence>
<dbReference type="GO" id="GO:0006310">
    <property type="term" value="P:DNA recombination"/>
    <property type="evidence" value="ECO:0007669"/>
    <property type="project" value="UniProtKB-KW"/>
</dbReference>
<dbReference type="InterPro" id="IPR038488">
    <property type="entry name" value="Integrase_DNA-bd_sf"/>
</dbReference>
<comment type="similarity">
    <text evidence="1">Belongs to the 'phage' integrase family.</text>
</comment>
<dbReference type="Gene3D" id="3.30.160.390">
    <property type="entry name" value="Integrase, DNA-binding domain"/>
    <property type="match status" value="1"/>
</dbReference>
<dbReference type="Pfam" id="PF13356">
    <property type="entry name" value="Arm-DNA-bind_3"/>
    <property type="match status" value="1"/>
</dbReference>
<dbReference type="PANTHER" id="PTHR30629:SF2">
    <property type="entry name" value="PROPHAGE INTEGRASE INTS-RELATED"/>
    <property type="match status" value="1"/>
</dbReference>
<dbReference type="InterPro" id="IPR050808">
    <property type="entry name" value="Phage_Integrase"/>
</dbReference>
<dbReference type="PROSITE" id="PS51898">
    <property type="entry name" value="TYR_RECOMBINASE"/>
    <property type="match status" value="1"/>
</dbReference>
<dbReference type="CDD" id="cd00801">
    <property type="entry name" value="INT_P4_C"/>
    <property type="match status" value="1"/>
</dbReference>
<keyword evidence="4" id="KW-0233">DNA recombination</keyword>
<dbReference type="RefSeq" id="WP_311360243.1">
    <property type="nucleotide sequence ID" value="NZ_JAVRIE010000001.1"/>
</dbReference>
<dbReference type="EMBL" id="JAVRIE010000001">
    <property type="protein sequence ID" value="MDT0581442.1"/>
    <property type="molecule type" value="Genomic_DNA"/>
</dbReference>
<evidence type="ECO:0000256" key="2">
    <source>
        <dbReference type="ARBA" id="ARBA00022908"/>
    </source>
</evidence>
<feature type="domain" description="Core-binding (CB)" evidence="7">
    <location>
        <begin position="108"/>
        <end position="189"/>
    </location>
</feature>
<keyword evidence="9" id="KW-1185">Reference proteome</keyword>
<dbReference type="Gene3D" id="1.10.443.10">
    <property type="entry name" value="Intergrase catalytic core"/>
    <property type="match status" value="1"/>
</dbReference>
<dbReference type="AlphaFoldDB" id="A0AAW8QWP6"/>
<dbReference type="InterPro" id="IPR002104">
    <property type="entry name" value="Integrase_catalytic"/>
</dbReference>
<comment type="caution">
    <text evidence="8">The sequence shown here is derived from an EMBL/GenBank/DDBJ whole genome shotgun (WGS) entry which is preliminary data.</text>
</comment>
<keyword evidence="2" id="KW-0229">DNA integration</keyword>
<evidence type="ECO:0000256" key="1">
    <source>
        <dbReference type="ARBA" id="ARBA00008857"/>
    </source>
</evidence>
<keyword evidence="3 5" id="KW-0238">DNA-binding</keyword>
<dbReference type="GO" id="GO:0015074">
    <property type="term" value="P:DNA integration"/>
    <property type="evidence" value="ECO:0007669"/>
    <property type="project" value="UniProtKB-KW"/>
</dbReference>
<feature type="domain" description="Tyr recombinase" evidence="6">
    <location>
        <begin position="220"/>
        <end position="396"/>
    </location>
</feature>
<reference evidence="8 9" key="1">
    <citation type="submission" date="2023-09" db="EMBL/GenBank/DDBJ databases">
        <authorList>
            <person name="Rey-Velasco X."/>
        </authorList>
    </citation>
    <scope>NUCLEOTIDE SEQUENCE [LARGE SCALE GENOMIC DNA]</scope>
    <source>
        <strain evidence="8 9">W409</strain>
    </source>
</reference>
<evidence type="ECO:0000256" key="4">
    <source>
        <dbReference type="ARBA" id="ARBA00023172"/>
    </source>
</evidence>
<accession>A0AAW8QWP6</accession>
<dbReference type="InterPro" id="IPR013762">
    <property type="entry name" value="Integrase-like_cat_sf"/>
</dbReference>
<protein>
    <submittedName>
        <fullName evidence="8">Tyrosine-type recombinase/integrase</fullName>
    </submittedName>
</protein>